<evidence type="ECO:0000313" key="3">
    <source>
        <dbReference type="Proteomes" id="UP000237839"/>
    </source>
</evidence>
<dbReference type="PROSITE" id="PS51257">
    <property type="entry name" value="PROKAR_LIPOPROTEIN"/>
    <property type="match status" value="1"/>
</dbReference>
<dbReference type="Proteomes" id="UP000237839">
    <property type="component" value="Unassembled WGS sequence"/>
</dbReference>
<reference evidence="2 3" key="1">
    <citation type="submission" date="2018-02" db="EMBL/GenBank/DDBJ databases">
        <title>Solimicrobium silvestre gen. nov., sp. nov., isolated from alpine forest soil.</title>
        <authorList>
            <person name="Margesin R."/>
            <person name="Albuquerque L."/>
            <person name="Zhang D.-C."/>
            <person name="Froufe H.J.C."/>
            <person name="Severino R."/>
            <person name="Roxo I."/>
            <person name="Egas C."/>
            <person name="Da Costa M.S."/>
        </authorList>
    </citation>
    <scope>NUCLEOTIDE SEQUENCE [LARGE SCALE GENOMIC DNA]</scope>
    <source>
        <strain evidence="2 3">S20-91</strain>
    </source>
</reference>
<name>A0A2S9GVS4_9BURK</name>
<evidence type="ECO:0000256" key="1">
    <source>
        <dbReference type="SAM" id="SignalP"/>
    </source>
</evidence>
<evidence type="ECO:0008006" key="4">
    <source>
        <dbReference type="Google" id="ProtNLM"/>
    </source>
</evidence>
<feature type="chain" id="PRO_5015755503" description="Lipoprotein" evidence="1">
    <location>
        <begin position="22"/>
        <end position="319"/>
    </location>
</feature>
<comment type="caution">
    <text evidence="2">The sequence shown here is derived from an EMBL/GenBank/DDBJ whole genome shotgun (WGS) entry which is preliminary data.</text>
</comment>
<dbReference type="RefSeq" id="WP_105533315.1">
    <property type="nucleotide sequence ID" value="NZ_PUGF01000019.1"/>
</dbReference>
<dbReference type="AlphaFoldDB" id="A0A2S9GVS4"/>
<dbReference type="EMBL" id="PUGF01000019">
    <property type="protein sequence ID" value="PRC91814.1"/>
    <property type="molecule type" value="Genomic_DNA"/>
</dbReference>
<organism evidence="2 3">
    <name type="scientific">Solimicrobium silvestre</name>
    <dbReference type="NCBI Taxonomy" id="2099400"/>
    <lineage>
        <taxon>Bacteria</taxon>
        <taxon>Pseudomonadati</taxon>
        <taxon>Pseudomonadota</taxon>
        <taxon>Betaproteobacteria</taxon>
        <taxon>Burkholderiales</taxon>
        <taxon>Oxalobacteraceae</taxon>
        <taxon>Solimicrobium</taxon>
    </lineage>
</organism>
<sequence>MKFSNSYIAVAFFFISLVGCAKPGSSEYFKYTVQGTYNNKPISYSQYYKCSQFVQPTEGPDAPLHLRWESEGLDRAAIQLDMSHTLILRGDQSFCLDRAARELNQPIAMLEASDNLIKLYIVRGNAKNSLLSIDRVKIEPTNESTDHLGPTESQVALANAILAKYKNRFENVQATYIPYYVWATTGNSQNYFKSLTEVVVAKVDEAPPVSGRSDMFVRFPFYRDRAYRLIDGKVSDLIHKELVYADHFFELVNTPQDDGTVFYSSKEMDRSVDAIVNYKGTIVSVKTMQEAYDPETKNIISFMHQSAPDLAGVLNVFAR</sequence>
<gene>
    <name evidence="2" type="ORF">S2091_3569</name>
</gene>
<evidence type="ECO:0000313" key="2">
    <source>
        <dbReference type="EMBL" id="PRC91814.1"/>
    </source>
</evidence>
<keyword evidence="1" id="KW-0732">Signal</keyword>
<proteinExistence type="predicted"/>
<keyword evidence="3" id="KW-1185">Reference proteome</keyword>
<feature type="signal peptide" evidence="1">
    <location>
        <begin position="1"/>
        <end position="21"/>
    </location>
</feature>
<accession>A0A2S9GVS4</accession>
<protein>
    <recommendedName>
        <fullName evidence="4">Lipoprotein</fullName>
    </recommendedName>
</protein>